<dbReference type="GO" id="GO:0005634">
    <property type="term" value="C:nucleus"/>
    <property type="evidence" value="ECO:0007669"/>
    <property type="project" value="TreeGrafter"/>
</dbReference>
<reference evidence="2 3" key="1">
    <citation type="submission" date="2019-08" db="EMBL/GenBank/DDBJ databases">
        <title>Draft genome sequences of two oriental melons (Cucumis melo L. var makuwa).</title>
        <authorList>
            <person name="Kwon S.-Y."/>
        </authorList>
    </citation>
    <scope>NUCLEOTIDE SEQUENCE [LARGE SCALE GENOMIC DNA]</scope>
    <source>
        <strain evidence="3">cv. Chang Bougi</strain>
        <tissue evidence="2">Leaf</tissue>
    </source>
</reference>
<protein>
    <recommendedName>
        <fullName evidence="4">FYR C-terminal domain-containing protein</fullName>
    </recommendedName>
</protein>
<feature type="compositionally biased region" description="Basic and acidic residues" evidence="1">
    <location>
        <begin position="352"/>
        <end position="366"/>
    </location>
</feature>
<organism evidence="2 3">
    <name type="scientific">Cucumis melo var. makuwa</name>
    <name type="common">Oriental melon</name>
    <dbReference type="NCBI Taxonomy" id="1194695"/>
    <lineage>
        <taxon>Eukaryota</taxon>
        <taxon>Viridiplantae</taxon>
        <taxon>Streptophyta</taxon>
        <taxon>Embryophyta</taxon>
        <taxon>Tracheophyta</taxon>
        <taxon>Spermatophyta</taxon>
        <taxon>Magnoliopsida</taxon>
        <taxon>eudicotyledons</taxon>
        <taxon>Gunneridae</taxon>
        <taxon>Pentapetalae</taxon>
        <taxon>rosids</taxon>
        <taxon>fabids</taxon>
        <taxon>Cucurbitales</taxon>
        <taxon>Cucurbitaceae</taxon>
        <taxon>Benincaseae</taxon>
        <taxon>Cucumis</taxon>
    </lineage>
</organism>
<evidence type="ECO:0000313" key="3">
    <source>
        <dbReference type="Proteomes" id="UP000321947"/>
    </source>
</evidence>
<feature type="region of interest" description="Disordered" evidence="1">
    <location>
        <begin position="428"/>
        <end position="447"/>
    </location>
</feature>
<feature type="compositionally biased region" description="Polar residues" evidence="1">
    <location>
        <begin position="367"/>
        <end position="377"/>
    </location>
</feature>
<gene>
    <name evidence="2" type="ORF">E5676_scaffold475G00970</name>
</gene>
<dbReference type="InterPro" id="IPR015943">
    <property type="entry name" value="WD40/YVTN_repeat-like_dom_sf"/>
</dbReference>
<dbReference type="PANTHER" id="PTHR22715:SF1">
    <property type="entry name" value="DNA BINDING PROTEIN"/>
    <property type="match status" value="1"/>
</dbReference>
<dbReference type="AlphaFoldDB" id="A0A5D3CAT0"/>
<dbReference type="Proteomes" id="UP000321947">
    <property type="component" value="Unassembled WGS sequence"/>
</dbReference>
<feature type="region of interest" description="Disordered" evidence="1">
    <location>
        <begin position="350"/>
        <end position="388"/>
    </location>
</feature>
<dbReference type="SUPFAM" id="SSF50978">
    <property type="entry name" value="WD40 repeat-like"/>
    <property type="match status" value="1"/>
</dbReference>
<evidence type="ECO:0008006" key="4">
    <source>
        <dbReference type="Google" id="ProtNLM"/>
    </source>
</evidence>
<name>A0A5D3CAT0_CUCMM</name>
<feature type="region of interest" description="Disordered" evidence="1">
    <location>
        <begin position="403"/>
        <end position="422"/>
    </location>
</feature>
<dbReference type="EMBL" id="SSTD01011999">
    <property type="protein sequence ID" value="TYK09107.1"/>
    <property type="molecule type" value="Genomic_DNA"/>
</dbReference>
<dbReference type="GO" id="GO:0051726">
    <property type="term" value="P:regulation of cell cycle"/>
    <property type="evidence" value="ECO:0007669"/>
    <property type="project" value="TreeGrafter"/>
</dbReference>
<comment type="caution">
    <text evidence="2">The sequence shown here is derived from an EMBL/GenBank/DDBJ whole genome shotgun (WGS) entry which is preliminary data.</text>
</comment>
<dbReference type="PANTHER" id="PTHR22715">
    <property type="entry name" value="TRANSFORMING GROWTH FACTOR BETA REGULATED GENE 1"/>
    <property type="match status" value="1"/>
</dbReference>
<dbReference type="InterPro" id="IPR036322">
    <property type="entry name" value="WD40_repeat_dom_sf"/>
</dbReference>
<evidence type="ECO:0000313" key="2">
    <source>
        <dbReference type="EMBL" id="TYK09107.1"/>
    </source>
</evidence>
<sequence length="1151" mass="127822">MDGSSFSGQTPDIAWDMFQRKGCLHTKIWHGKRSSCKVDGVERLLRELVANVSGTAELGTLPSNLCNKASGSAQTAVEHHTIGECENAALVSCHEKPKTARKRRSRHGTEMEKSLNGANLKKVRNHGLRIKSMTAKHLSSAFVNEVNQEKAMCVREKVGVSESTQAAPNVSIYDKLHDRLSMEKSEGISREMETDGNIADASIQMLYCPDTEDSNHCASDTSVIVESASVSTEKKIFNQPEFIIPEESVMDSHPEEIFSLDKNLGSNKNDFDSVGQDMVKSMMTFLLPQAIPLLKENSGRKEMATSNMERFIFDGNTKNVLSIEKDGEKQENMHIQSGSYESAVPSLKFSKHGLDNHEGEQHDEHANINSNFSSIADSGQGKEDMKPIDSCERMNDELVNHHEATGNKKSSDNGSGGNLRGTCQEDHLYASECPPSTSSGRGLSDETKRMDGWPLYLEKKTPKVHIESHVDEQPCSSGSFSQLLHAQNANDSGVKTSTYSEALNKEDTVGQEAVGMNTLPSFQTPNIVYSRRKAQKVSHLGKEYKRQSNEAYDTSCFRKYFGAETSSPKSPHSYDTNLFTIPENQQTKELLSEHPLREQPPIDCSYKTTMKAEAGLEKICHHSPTFDLDEASLRVNKNHDSGLLEKPVLKEDLEGCIDEGMIQYNNVLSTNKYELSQEMGATLRDDSKDSYPSCNVELYCEAEGMSKIVGSYLHPLPVLSIFLSNIENVIHICVLCGLLVEKNRTVITYTVEVKESKVGYPTLVGHTTVLMPTLEDYMGKEVSSYLYNFLQFIYCVKLSLHEGFNSLVYVTKIAVERTGFQLTPDGNYLVLIGGIRTPFCRTGSINCPCSTCTSGEFEENVVKIVQVKHGYVSIITSLRSTDIVHCILVCEPDQLVAVGKGGRLHLWVMDPIWGKQMESHIIPSEDHISPNLVELKGIPEFSNLVVGHNGCGEFSLWDIRKRALMSRFYMPSASVNQFFPISLFSWKRKENLARNCNSSDYVKELLCATSMSSRNTEEHLSFQPRDAAIWLFASTMSDYHVSDEYLSMDGQINHAEFWKLMLLANNTVTFGAELDLRASAIGASAGRGIIGTQDGLVYVWELSTGNKLATLLRFKGANVVCIATDNKETGVVAVAAENRLLVYLLSSDTKR</sequence>
<evidence type="ECO:0000256" key="1">
    <source>
        <dbReference type="SAM" id="MobiDB-lite"/>
    </source>
</evidence>
<proteinExistence type="predicted"/>
<accession>A0A5D3CAT0</accession>
<dbReference type="InterPro" id="IPR040092">
    <property type="entry name" value="TBRG1"/>
</dbReference>
<dbReference type="Gene3D" id="2.130.10.10">
    <property type="entry name" value="YVTN repeat-like/Quinoprotein amine dehydrogenase"/>
    <property type="match status" value="1"/>
</dbReference>